<dbReference type="Pfam" id="PF21027">
    <property type="entry name" value="Sde0182_C"/>
    <property type="match status" value="1"/>
</dbReference>
<feature type="domain" description="Cellulose-binding Sde182 C-terminal" evidence="3">
    <location>
        <begin position="401"/>
        <end position="484"/>
    </location>
</feature>
<evidence type="ECO:0000313" key="4">
    <source>
        <dbReference type="EMBL" id="QEG21604.1"/>
    </source>
</evidence>
<dbReference type="InterPro" id="IPR011483">
    <property type="entry name" value="Sde182_NH-like"/>
</dbReference>
<dbReference type="AlphaFoldDB" id="A0A5B9P5S2"/>
<dbReference type="Gene3D" id="2.60.40.10">
    <property type="entry name" value="Immunoglobulins"/>
    <property type="match status" value="1"/>
</dbReference>
<dbReference type="EMBL" id="CP042912">
    <property type="protein sequence ID" value="QEG21604.1"/>
    <property type="molecule type" value="Genomic_DNA"/>
</dbReference>
<dbReference type="GO" id="GO:0016799">
    <property type="term" value="F:hydrolase activity, hydrolyzing N-glycosyl compounds"/>
    <property type="evidence" value="ECO:0007669"/>
    <property type="project" value="InterPro"/>
</dbReference>
<accession>A0A5B9P5S2</accession>
<evidence type="ECO:0000259" key="3">
    <source>
        <dbReference type="Pfam" id="PF21027"/>
    </source>
</evidence>
<reference evidence="4 5" key="1">
    <citation type="submission" date="2019-08" db="EMBL/GenBank/DDBJ databases">
        <title>Deep-cultivation of Planctomycetes and their phenomic and genomic characterization uncovers novel biology.</title>
        <authorList>
            <person name="Wiegand S."/>
            <person name="Jogler M."/>
            <person name="Boedeker C."/>
            <person name="Pinto D."/>
            <person name="Vollmers J."/>
            <person name="Rivas-Marin E."/>
            <person name="Kohn T."/>
            <person name="Peeters S.H."/>
            <person name="Heuer A."/>
            <person name="Rast P."/>
            <person name="Oberbeckmann S."/>
            <person name="Bunk B."/>
            <person name="Jeske O."/>
            <person name="Meyerdierks A."/>
            <person name="Storesund J.E."/>
            <person name="Kallscheuer N."/>
            <person name="Luecker S."/>
            <person name="Lage O.M."/>
            <person name="Pohl T."/>
            <person name="Merkel B.J."/>
            <person name="Hornburger P."/>
            <person name="Mueller R.-W."/>
            <person name="Bruemmer F."/>
            <person name="Labrenz M."/>
            <person name="Spormann A.M."/>
            <person name="Op den Camp H."/>
            <person name="Overmann J."/>
            <person name="Amann R."/>
            <person name="Jetten M.S.M."/>
            <person name="Mascher T."/>
            <person name="Medema M.H."/>
            <person name="Devos D.P."/>
            <person name="Kaster A.-K."/>
            <person name="Ovreas L."/>
            <person name="Rohde M."/>
            <person name="Galperin M.Y."/>
            <person name="Jogler C."/>
        </authorList>
    </citation>
    <scope>NUCLEOTIDE SEQUENCE [LARGE SCALE GENOMIC DNA]</scope>
    <source>
        <strain evidence="4 5">FC18</strain>
    </source>
</reference>
<keyword evidence="1" id="KW-0732">Signal</keyword>
<evidence type="ECO:0000256" key="1">
    <source>
        <dbReference type="SAM" id="SignalP"/>
    </source>
</evidence>
<dbReference type="SUPFAM" id="SSF53590">
    <property type="entry name" value="Nucleoside hydrolase"/>
    <property type="match status" value="1"/>
</dbReference>
<evidence type="ECO:0000313" key="5">
    <source>
        <dbReference type="Proteomes" id="UP000322214"/>
    </source>
</evidence>
<dbReference type="Proteomes" id="UP000322214">
    <property type="component" value="Chromosome"/>
</dbReference>
<evidence type="ECO:0000259" key="2">
    <source>
        <dbReference type="Pfam" id="PF07632"/>
    </source>
</evidence>
<dbReference type="InterPro" id="IPR048527">
    <property type="entry name" value="Sde182_C"/>
</dbReference>
<dbReference type="STRING" id="980251.GCA_001642875_00435"/>
<dbReference type="InterPro" id="IPR013783">
    <property type="entry name" value="Ig-like_fold"/>
</dbReference>
<evidence type="ECO:0008006" key="6">
    <source>
        <dbReference type="Google" id="ProtNLM"/>
    </source>
</evidence>
<proteinExistence type="predicted"/>
<dbReference type="Pfam" id="PF07632">
    <property type="entry name" value="Sde182_NH-like"/>
    <property type="match status" value="1"/>
</dbReference>
<feature type="chain" id="PRO_5022813975" description="Inosine-uridine preferring nucleoside hydrolase" evidence="1">
    <location>
        <begin position="29"/>
        <end position="487"/>
    </location>
</feature>
<feature type="signal peptide" evidence="1">
    <location>
        <begin position="1"/>
        <end position="28"/>
    </location>
</feature>
<protein>
    <recommendedName>
        <fullName evidence="6">Inosine-uridine preferring nucleoside hydrolase</fullName>
    </recommendedName>
</protein>
<sequence length="487" mass="54707" precursor="true">MIHRLKPVRSAVLTLMSMLVFPSGISFAEEPELQRKVVLTDIEADPDDTQSLVRLLLYANQIDIEAIVATTSVHQKDRVAPESIHKVLDAYGKVQANLLLHEPGFPTVEDLKAKVTEHLPLYGMEGVGEDKDSPGSDRIIELLDSDDERPLWISVWGGPNTLAQSLFKLRKTRSAEELEKLVSKLRVYTISDQDDSAIWIRNEFPGVSYIVSPGSYRRSTWGAINQRIDGIDNTTISNKWIADNIQQSHGPLGAQYPDVAWGVEGDTPAFLGLLPNGLNVPERPDFGGWGGRYELSQPTDEEIKVGQDVEGVPIKAETRKIWTNTEDSYAPRIFKEYGRAEKPDEQTFTNNRVTLWRWRDDFQNDFAARMDWTIKDVAGANHPPVPALAHPEKFTVEPGEKFRLDAGGTTDPDGDSLGFTWMQYPEAGSSPRVKVDFKNFPENVYQVNRVAPKVSRTETMHFILKVTDKGSPPLTRYKRVIVTVEPN</sequence>
<dbReference type="Gene3D" id="3.90.245.10">
    <property type="entry name" value="Ribonucleoside hydrolase-like"/>
    <property type="match status" value="1"/>
</dbReference>
<organism evidence="4 5">
    <name type="scientific">Mariniblastus fucicola</name>
    <dbReference type="NCBI Taxonomy" id="980251"/>
    <lineage>
        <taxon>Bacteria</taxon>
        <taxon>Pseudomonadati</taxon>
        <taxon>Planctomycetota</taxon>
        <taxon>Planctomycetia</taxon>
        <taxon>Pirellulales</taxon>
        <taxon>Pirellulaceae</taxon>
        <taxon>Mariniblastus</taxon>
    </lineage>
</organism>
<dbReference type="InterPro" id="IPR036452">
    <property type="entry name" value="Ribo_hydro-like"/>
</dbReference>
<feature type="domain" description="Cellulose-binding Sde182 nucleoside hydrolase-like" evidence="2">
    <location>
        <begin position="35"/>
        <end position="293"/>
    </location>
</feature>
<keyword evidence="5" id="KW-1185">Reference proteome</keyword>
<name>A0A5B9P5S2_9BACT</name>
<dbReference type="KEGG" id="mff:MFFC18_14620"/>
<gene>
    <name evidence="4" type="ORF">MFFC18_14620</name>
</gene>